<evidence type="ECO:0000313" key="4">
    <source>
        <dbReference type="EMBL" id="QOD61327.1"/>
    </source>
</evidence>
<dbReference type="GO" id="GO:0016787">
    <property type="term" value="F:hydrolase activity"/>
    <property type="evidence" value="ECO:0007669"/>
    <property type="project" value="UniProtKB-UniRule"/>
</dbReference>
<keyword evidence="5" id="KW-1185">Reference proteome</keyword>
<dbReference type="PROSITE" id="PS51635">
    <property type="entry name" value="PNPLA"/>
    <property type="match status" value="1"/>
</dbReference>
<feature type="domain" description="PNPLA" evidence="3">
    <location>
        <begin position="5"/>
        <end position="196"/>
    </location>
</feature>
<keyword evidence="2" id="KW-0442">Lipid degradation</keyword>
<protein>
    <submittedName>
        <fullName evidence="4">Patatin-like phospholipase family protein</fullName>
    </submittedName>
</protein>
<keyword evidence="1 2" id="KW-0443">Lipid metabolism</keyword>
<feature type="active site" description="Proton acceptor" evidence="2">
    <location>
        <position position="183"/>
    </location>
</feature>
<sequence length="322" mass="36581">MKKALVISGGGSKGAFAGGVAQYLMKNEGKEYDLFLGTSTGSLMVSHLALGMLDELKELYTNVSQETIFSNNPFKIRKVAGEKVISINHLNTLWNIINGRKTFGESKNLRALIKRKITKEMYVKIRAANKEVVVTVSNLTANQIEYKSINDCTYEDFCDWIWGSCNYVPFMSLLEKDYCQYADGGFGSLVPIREAILRGATEIDAIILETEVTQFNRLHSKNPFSLLFDVFDFMLTHVERHNITIGKLAASNKNVKLNLYYTPTVLTTNSLVFDEVLMRKWWKSGFKYAKSKREELMSEFRPDVLTDQEIEEGIDDVENLNI</sequence>
<dbReference type="Pfam" id="PF01734">
    <property type="entry name" value="Patatin"/>
    <property type="match status" value="1"/>
</dbReference>
<dbReference type="RefSeq" id="WP_088353524.1">
    <property type="nucleotide sequence ID" value="NZ_CP061813.1"/>
</dbReference>
<dbReference type="OrthoDB" id="1489257at2"/>
<reference evidence="4 5" key="1">
    <citation type="journal article" date="2016" name="Int. J. Syst. Evol. Microbiol.">
        <title>Polaribacter haliotis sp. nov., isolated from the gut of abalone Haliotis discus hannai.</title>
        <authorList>
            <person name="Kim Y.O."/>
            <person name="Park I.S."/>
            <person name="Park S."/>
            <person name="Nam B.H."/>
            <person name="Park J.M."/>
            <person name="Kim D.G."/>
            <person name="Yoon J.H."/>
        </authorList>
    </citation>
    <scope>NUCLEOTIDE SEQUENCE [LARGE SCALE GENOMIC DNA]</scope>
    <source>
        <strain evidence="4 5">KCTC 52418</strain>
    </source>
</reference>
<organism evidence="4 5">
    <name type="scientific">Polaribacter haliotis</name>
    <dbReference type="NCBI Taxonomy" id="1888915"/>
    <lineage>
        <taxon>Bacteria</taxon>
        <taxon>Pseudomonadati</taxon>
        <taxon>Bacteroidota</taxon>
        <taxon>Flavobacteriia</taxon>
        <taxon>Flavobacteriales</taxon>
        <taxon>Flavobacteriaceae</taxon>
    </lineage>
</organism>
<dbReference type="Proteomes" id="UP000516764">
    <property type="component" value="Chromosome"/>
</dbReference>
<evidence type="ECO:0000256" key="1">
    <source>
        <dbReference type="ARBA" id="ARBA00023098"/>
    </source>
</evidence>
<feature type="short sequence motif" description="GXGXXG" evidence="2">
    <location>
        <begin position="9"/>
        <end position="14"/>
    </location>
</feature>
<dbReference type="KEGG" id="phal:H9I45_02455"/>
<dbReference type="GO" id="GO:0016042">
    <property type="term" value="P:lipid catabolic process"/>
    <property type="evidence" value="ECO:0007669"/>
    <property type="project" value="UniProtKB-UniRule"/>
</dbReference>
<evidence type="ECO:0000259" key="3">
    <source>
        <dbReference type="PROSITE" id="PS51635"/>
    </source>
</evidence>
<feature type="short sequence motif" description="GXSXG" evidence="2">
    <location>
        <begin position="37"/>
        <end position="41"/>
    </location>
</feature>
<gene>
    <name evidence="4" type="ORF">H9I45_02455</name>
</gene>
<dbReference type="AlphaFoldDB" id="A0A7L8AH56"/>
<name>A0A7L8AH56_9FLAO</name>
<feature type="active site" description="Nucleophile" evidence="2">
    <location>
        <position position="39"/>
    </location>
</feature>
<accession>A0A7L8AH56</accession>
<dbReference type="Gene3D" id="3.40.1090.10">
    <property type="entry name" value="Cytosolic phospholipase A2 catalytic domain"/>
    <property type="match status" value="1"/>
</dbReference>
<evidence type="ECO:0000313" key="5">
    <source>
        <dbReference type="Proteomes" id="UP000516764"/>
    </source>
</evidence>
<dbReference type="SUPFAM" id="SSF52151">
    <property type="entry name" value="FabD/lysophospholipase-like"/>
    <property type="match status" value="1"/>
</dbReference>
<dbReference type="InterPro" id="IPR016035">
    <property type="entry name" value="Acyl_Trfase/lysoPLipase"/>
</dbReference>
<keyword evidence="2" id="KW-0378">Hydrolase</keyword>
<evidence type="ECO:0000256" key="2">
    <source>
        <dbReference type="PROSITE-ProRule" id="PRU01161"/>
    </source>
</evidence>
<feature type="short sequence motif" description="DGA/G" evidence="2">
    <location>
        <begin position="183"/>
        <end position="185"/>
    </location>
</feature>
<dbReference type="EMBL" id="CP061813">
    <property type="protein sequence ID" value="QOD61327.1"/>
    <property type="molecule type" value="Genomic_DNA"/>
</dbReference>
<proteinExistence type="predicted"/>
<dbReference type="InterPro" id="IPR002641">
    <property type="entry name" value="PNPLA_dom"/>
</dbReference>